<comment type="caution">
    <text evidence="4">The sequence shown here is derived from an EMBL/GenBank/DDBJ whole genome shotgun (WGS) entry which is preliminary data.</text>
</comment>
<protein>
    <submittedName>
        <fullName evidence="4">Hydantoinase/oxoprolinase family protein</fullName>
    </submittedName>
</protein>
<dbReference type="Pfam" id="PF01968">
    <property type="entry name" value="Hydantoinase_A"/>
    <property type="match status" value="1"/>
</dbReference>
<organism evidence="4 5">
    <name type="scientific">Polaromonas jejuensis</name>
    <dbReference type="NCBI Taxonomy" id="457502"/>
    <lineage>
        <taxon>Bacteria</taxon>
        <taxon>Pseudomonadati</taxon>
        <taxon>Pseudomonadota</taxon>
        <taxon>Betaproteobacteria</taxon>
        <taxon>Burkholderiales</taxon>
        <taxon>Comamonadaceae</taxon>
        <taxon>Polaromonas</taxon>
    </lineage>
</organism>
<dbReference type="InterPro" id="IPR045079">
    <property type="entry name" value="Oxoprolinase-like"/>
</dbReference>
<evidence type="ECO:0000259" key="3">
    <source>
        <dbReference type="Pfam" id="PF19278"/>
    </source>
</evidence>
<sequence length="695" mass="74025">MKLAFDTGGTFTDFAMTDDDGNILLHKVLSTPDAPARAVLQGVDELLAKVGDKKAGKTASGTLQILGATTVVTNAVLERRGVNTAFITTDGFQDMLRIRTEGRYDLYDLRIQYPEPLVPRDLCFGAVERIAADGTVITPLDEEGVRNIARTLLEREVKSVAVCLLHAYKYTQHEQRVAELIAEVAPDISVSLSSTVCPEVREYDRASTTVANAYTRPMMVGHVNHLERELSQRGIDGQLLWMTSSGGVVPSSTASRTPVRLIESGPAAGAVAAANYAREAGERSVLSFDMGGTTAKLCLIPNGQPMVANELEVARHERFRKGSGFPLKIQSIHMIEIGAGGGSIAARNKMGLLAVGPRSAAAAPGPACYGRGGTEPTVTDADLLLGYLDEKSFLGGDFALNREAARTAMARLADDLGITLERSAWGIHDMVNESMAEAASMQATDSGVDPRALPLIAFGGAGPVHAYGVARKLGIRKVICPLGAGVTSAIGLLGAPVAADLSTSLPMRISTWDPIAVRGVMDALAAQGREVVLASRVPVDQISYTYTLDMRHVGQGYEISVALPDLDPADPAFLTELLSRFHANYVALYGRSVSGTDAEVITWRIRASGPRGEVSLANLRSKAGGVRNALKGRRPVFFSELGKYALTPVYDHYAMQPGVPVEGPAIIEQRESTVVMGPNATASLDEHHNLIMLLS</sequence>
<dbReference type="Gene3D" id="3.30.420.40">
    <property type="match status" value="1"/>
</dbReference>
<dbReference type="EMBL" id="JBHSMX010000003">
    <property type="protein sequence ID" value="MFC5519696.1"/>
    <property type="molecule type" value="Genomic_DNA"/>
</dbReference>
<evidence type="ECO:0000259" key="1">
    <source>
        <dbReference type="Pfam" id="PF01968"/>
    </source>
</evidence>
<dbReference type="RefSeq" id="WP_157090220.1">
    <property type="nucleotide sequence ID" value="NZ_JBHSMX010000003.1"/>
</dbReference>
<feature type="domain" description="Hydantoinase A/oxoprolinase" evidence="1">
    <location>
        <begin position="205"/>
        <end position="499"/>
    </location>
</feature>
<dbReference type="PANTHER" id="PTHR11365">
    <property type="entry name" value="5-OXOPROLINASE RELATED"/>
    <property type="match status" value="1"/>
</dbReference>
<dbReference type="InterPro" id="IPR043129">
    <property type="entry name" value="ATPase_NBD"/>
</dbReference>
<name>A0ABW0Q494_9BURK</name>
<dbReference type="Proteomes" id="UP001596084">
    <property type="component" value="Unassembled WGS sequence"/>
</dbReference>
<dbReference type="InterPro" id="IPR008040">
    <property type="entry name" value="Hydant_A_N"/>
</dbReference>
<evidence type="ECO:0000259" key="2">
    <source>
        <dbReference type="Pfam" id="PF05378"/>
    </source>
</evidence>
<evidence type="ECO:0000313" key="4">
    <source>
        <dbReference type="EMBL" id="MFC5519696.1"/>
    </source>
</evidence>
<dbReference type="InterPro" id="IPR002821">
    <property type="entry name" value="Hydantoinase_A"/>
</dbReference>
<dbReference type="Pfam" id="PF05378">
    <property type="entry name" value="Hydant_A_N"/>
    <property type="match status" value="1"/>
</dbReference>
<dbReference type="SUPFAM" id="SSF53067">
    <property type="entry name" value="Actin-like ATPase domain"/>
    <property type="match status" value="1"/>
</dbReference>
<evidence type="ECO:0000313" key="5">
    <source>
        <dbReference type="Proteomes" id="UP001596084"/>
    </source>
</evidence>
<accession>A0ABW0Q494</accession>
<feature type="domain" description="Acetophenone carboxylase-like C-terminal" evidence="3">
    <location>
        <begin position="521"/>
        <end position="688"/>
    </location>
</feature>
<dbReference type="Pfam" id="PF19278">
    <property type="entry name" value="Hydant_A_C"/>
    <property type="match status" value="1"/>
</dbReference>
<feature type="domain" description="Hydantoinase/oxoprolinase N-terminal" evidence="2">
    <location>
        <begin position="3"/>
        <end position="184"/>
    </location>
</feature>
<dbReference type="PANTHER" id="PTHR11365:SF23">
    <property type="entry name" value="HYPOTHETICAL 5-OXOPROLINASE (EUROFUNG)-RELATED"/>
    <property type="match status" value="1"/>
</dbReference>
<keyword evidence="5" id="KW-1185">Reference proteome</keyword>
<gene>
    <name evidence="4" type="ORF">ACFPP7_02030</name>
</gene>
<dbReference type="InterPro" id="IPR049517">
    <property type="entry name" value="ACX-like_C"/>
</dbReference>
<reference evidence="5" key="1">
    <citation type="journal article" date="2019" name="Int. J. Syst. Evol. Microbiol.">
        <title>The Global Catalogue of Microorganisms (GCM) 10K type strain sequencing project: providing services to taxonomists for standard genome sequencing and annotation.</title>
        <authorList>
            <consortium name="The Broad Institute Genomics Platform"/>
            <consortium name="The Broad Institute Genome Sequencing Center for Infectious Disease"/>
            <person name="Wu L."/>
            <person name="Ma J."/>
        </authorList>
    </citation>
    <scope>NUCLEOTIDE SEQUENCE [LARGE SCALE GENOMIC DNA]</scope>
    <source>
        <strain evidence="5">CGMCC 4.7277</strain>
    </source>
</reference>
<proteinExistence type="predicted"/>